<reference evidence="1" key="1">
    <citation type="journal article" date="2014" name="Int. J. Syst. Evol. Microbiol.">
        <title>Complete genome sequence of Corynebacterium casei LMG S-19264T (=DSM 44701T), isolated from a smear-ripened cheese.</title>
        <authorList>
            <consortium name="US DOE Joint Genome Institute (JGI-PGF)"/>
            <person name="Walter F."/>
            <person name="Albersmeier A."/>
            <person name="Kalinowski J."/>
            <person name="Ruckert C."/>
        </authorList>
    </citation>
    <scope>NUCLEOTIDE SEQUENCE</scope>
    <source>
        <strain evidence="1">VKM Ac-1321</strain>
    </source>
</reference>
<evidence type="ECO:0000313" key="1">
    <source>
        <dbReference type="EMBL" id="GLL03668.1"/>
    </source>
</evidence>
<evidence type="ECO:0000313" key="2">
    <source>
        <dbReference type="Proteomes" id="UP001143480"/>
    </source>
</evidence>
<proteinExistence type="predicted"/>
<organism evidence="1 2">
    <name type="scientific">Dactylosporangium matsuzakiense</name>
    <dbReference type="NCBI Taxonomy" id="53360"/>
    <lineage>
        <taxon>Bacteria</taxon>
        <taxon>Bacillati</taxon>
        <taxon>Actinomycetota</taxon>
        <taxon>Actinomycetes</taxon>
        <taxon>Micromonosporales</taxon>
        <taxon>Micromonosporaceae</taxon>
        <taxon>Dactylosporangium</taxon>
    </lineage>
</organism>
<dbReference type="RefSeq" id="WP_261962027.1">
    <property type="nucleotide sequence ID" value="NZ_BAAAXA010000001.1"/>
</dbReference>
<keyword evidence="2" id="KW-1185">Reference proteome</keyword>
<sequence>MGNSQAGVAAAQQVVAVHLPSLSGEECSACGSVYPCDFRKAAEWTLNVYGLLPRRVPGAALRAAGGALNGDQRPRRAQWARSDRQRGWFDSVINPAVGRAPVVSKGRDVT</sequence>
<dbReference type="EMBL" id="BSFP01000036">
    <property type="protein sequence ID" value="GLL03668.1"/>
    <property type="molecule type" value="Genomic_DNA"/>
</dbReference>
<comment type="caution">
    <text evidence="1">The sequence shown here is derived from an EMBL/GenBank/DDBJ whole genome shotgun (WGS) entry which is preliminary data.</text>
</comment>
<protein>
    <submittedName>
        <fullName evidence="1">Uncharacterized protein</fullName>
    </submittedName>
</protein>
<name>A0A9W6KLG6_9ACTN</name>
<reference evidence="1" key="2">
    <citation type="submission" date="2023-01" db="EMBL/GenBank/DDBJ databases">
        <authorList>
            <person name="Sun Q."/>
            <person name="Evtushenko L."/>
        </authorList>
    </citation>
    <scope>NUCLEOTIDE SEQUENCE</scope>
    <source>
        <strain evidence="1">VKM Ac-1321</strain>
    </source>
</reference>
<gene>
    <name evidence="1" type="ORF">GCM10017581_054140</name>
</gene>
<dbReference type="Proteomes" id="UP001143480">
    <property type="component" value="Unassembled WGS sequence"/>
</dbReference>
<accession>A0A9W6KLG6</accession>
<dbReference type="AlphaFoldDB" id="A0A9W6KLG6"/>